<protein>
    <submittedName>
        <fullName evidence="2">Uncharacterized protein</fullName>
    </submittedName>
</protein>
<dbReference type="Proteomes" id="UP000606008">
    <property type="component" value="Unassembled WGS sequence"/>
</dbReference>
<evidence type="ECO:0000313" key="3">
    <source>
        <dbReference type="Proteomes" id="UP000606008"/>
    </source>
</evidence>
<proteinExistence type="predicted"/>
<organism evidence="2 3">
    <name type="scientific">Fibrivirga algicola</name>
    <dbReference type="NCBI Taxonomy" id="2950420"/>
    <lineage>
        <taxon>Bacteria</taxon>
        <taxon>Pseudomonadati</taxon>
        <taxon>Bacteroidota</taxon>
        <taxon>Cytophagia</taxon>
        <taxon>Cytophagales</taxon>
        <taxon>Spirosomataceae</taxon>
        <taxon>Fibrivirga</taxon>
    </lineage>
</organism>
<reference evidence="3" key="1">
    <citation type="submission" date="2019-09" db="EMBL/GenBank/DDBJ databases">
        <authorList>
            <person name="Jung D.-H."/>
        </authorList>
    </citation>
    <scope>NUCLEOTIDE SEQUENCE [LARGE SCALE GENOMIC DNA]</scope>
    <source>
        <strain evidence="3">JA-25</strain>
    </source>
</reference>
<evidence type="ECO:0000256" key="1">
    <source>
        <dbReference type="SAM" id="Phobius"/>
    </source>
</evidence>
<sequence length="80" mass="9067">MSRLPRFLGDHSTLRLTVTVFLNALCIAAVVALRFMLPTSFQRPTLSIPNVGNFSVANWFANRLADMVELLQELLRHLIQ</sequence>
<keyword evidence="1" id="KW-0472">Membrane</keyword>
<reference evidence="3" key="2">
    <citation type="submission" date="2023-07" db="EMBL/GenBank/DDBJ databases">
        <authorList>
            <person name="Jung D.-H."/>
        </authorList>
    </citation>
    <scope>NUCLEOTIDE SEQUENCE [LARGE SCALE GENOMIC DNA]</scope>
    <source>
        <strain evidence="3">JA-25</strain>
    </source>
</reference>
<keyword evidence="1" id="KW-0812">Transmembrane</keyword>
<dbReference type="RefSeq" id="WP_085413513.1">
    <property type="nucleotide sequence ID" value="NZ_WAEL01000004.1"/>
</dbReference>
<keyword evidence="1" id="KW-1133">Transmembrane helix</keyword>
<gene>
    <name evidence="2" type="ORF">F7231_12800</name>
</gene>
<comment type="caution">
    <text evidence="2">The sequence shown here is derived from an EMBL/GenBank/DDBJ whole genome shotgun (WGS) entry which is preliminary data.</text>
</comment>
<name>A0ABX0QF52_9BACT</name>
<keyword evidence="3" id="KW-1185">Reference proteome</keyword>
<evidence type="ECO:0000313" key="2">
    <source>
        <dbReference type="EMBL" id="NID11051.1"/>
    </source>
</evidence>
<feature type="transmembrane region" description="Helical" evidence="1">
    <location>
        <begin position="20"/>
        <end position="37"/>
    </location>
</feature>
<dbReference type="EMBL" id="WAEL01000004">
    <property type="protein sequence ID" value="NID11051.1"/>
    <property type="molecule type" value="Genomic_DNA"/>
</dbReference>
<accession>A0ABX0QF52</accession>